<organism evidence="1 2">
    <name type="scientific">Archangium gephyra</name>
    <dbReference type="NCBI Taxonomy" id="48"/>
    <lineage>
        <taxon>Bacteria</taxon>
        <taxon>Pseudomonadati</taxon>
        <taxon>Myxococcota</taxon>
        <taxon>Myxococcia</taxon>
        <taxon>Myxococcales</taxon>
        <taxon>Cystobacterineae</taxon>
        <taxon>Archangiaceae</taxon>
        <taxon>Archangium</taxon>
    </lineage>
</organism>
<proteinExistence type="predicted"/>
<protein>
    <recommendedName>
        <fullName evidence="3">Outer membrane protein beta-barrel domain-containing protein</fullName>
    </recommendedName>
</protein>
<dbReference type="EMBL" id="QFQP01000044">
    <property type="protein sequence ID" value="PZR05573.1"/>
    <property type="molecule type" value="Genomic_DNA"/>
</dbReference>
<gene>
    <name evidence="1" type="ORF">DI536_32180</name>
</gene>
<evidence type="ECO:0008006" key="3">
    <source>
        <dbReference type="Google" id="ProtNLM"/>
    </source>
</evidence>
<name>A0A2W5SY07_9BACT</name>
<sequence length="192" mass="20558">MSALALVLTAALAATAEGRFKETEVELSFATGYGGRVSLGGMAGIGSRWHAWGGQKLNGGIEVSLLAGYQNEPYSFTAARFLPNEITGSNHRVQALVTVGHGLRISRFTVGTHLFLGWTNLTVDGRLKNEALGIDELVDGSASELSFGFVLHARFRLTDRLSLAGRFFLPVPNFVLGVNSWFVGTLGLSVML</sequence>
<reference evidence="1 2" key="1">
    <citation type="submission" date="2017-08" db="EMBL/GenBank/DDBJ databases">
        <title>Infants hospitalized years apart are colonized by the same room-sourced microbial strains.</title>
        <authorList>
            <person name="Brooks B."/>
            <person name="Olm M.R."/>
            <person name="Firek B.A."/>
            <person name="Baker R."/>
            <person name="Thomas B.C."/>
            <person name="Morowitz M.J."/>
            <person name="Banfield J.F."/>
        </authorList>
    </citation>
    <scope>NUCLEOTIDE SEQUENCE [LARGE SCALE GENOMIC DNA]</scope>
    <source>
        <strain evidence="1">S2_003_000_R2_14</strain>
    </source>
</reference>
<dbReference type="Proteomes" id="UP000249061">
    <property type="component" value="Unassembled WGS sequence"/>
</dbReference>
<dbReference type="AlphaFoldDB" id="A0A2W5SY07"/>
<evidence type="ECO:0000313" key="2">
    <source>
        <dbReference type="Proteomes" id="UP000249061"/>
    </source>
</evidence>
<comment type="caution">
    <text evidence="1">The sequence shown here is derived from an EMBL/GenBank/DDBJ whole genome shotgun (WGS) entry which is preliminary data.</text>
</comment>
<evidence type="ECO:0000313" key="1">
    <source>
        <dbReference type="EMBL" id="PZR05573.1"/>
    </source>
</evidence>
<accession>A0A2W5SY07</accession>